<evidence type="ECO:0000259" key="10">
    <source>
        <dbReference type="PROSITE" id="PS50110"/>
    </source>
</evidence>
<feature type="DNA-binding region" description="OmpR/PhoB-type" evidence="9">
    <location>
        <begin position="134"/>
        <end position="233"/>
    </location>
</feature>
<dbReference type="Gene3D" id="6.10.250.690">
    <property type="match status" value="1"/>
</dbReference>
<dbReference type="FunFam" id="1.10.10.10:FF:000018">
    <property type="entry name" value="DNA-binding response regulator ResD"/>
    <property type="match status" value="1"/>
</dbReference>
<keyword evidence="5 9" id="KW-0238">DNA-binding</keyword>
<accession>A0A923I7T7</accession>
<dbReference type="Proteomes" id="UP000659630">
    <property type="component" value="Unassembled WGS sequence"/>
</dbReference>
<dbReference type="PANTHER" id="PTHR48111">
    <property type="entry name" value="REGULATOR OF RPOS"/>
    <property type="match status" value="1"/>
</dbReference>
<evidence type="ECO:0000256" key="6">
    <source>
        <dbReference type="ARBA" id="ARBA00023163"/>
    </source>
</evidence>
<dbReference type="Pfam" id="PF00072">
    <property type="entry name" value="Response_reg"/>
    <property type="match status" value="1"/>
</dbReference>
<evidence type="ECO:0000256" key="1">
    <source>
        <dbReference type="ARBA" id="ARBA00018672"/>
    </source>
</evidence>
<dbReference type="CDD" id="cd00383">
    <property type="entry name" value="trans_reg_C"/>
    <property type="match status" value="1"/>
</dbReference>
<keyword evidence="3" id="KW-0902">Two-component regulatory system</keyword>
<dbReference type="Pfam" id="PF00486">
    <property type="entry name" value="Trans_reg_C"/>
    <property type="match status" value="1"/>
</dbReference>
<keyword evidence="4" id="KW-0805">Transcription regulation</keyword>
<dbReference type="RefSeq" id="WP_186886887.1">
    <property type="nucleotide sequence ID" value="NZ_JACONZ010000001.1"/>
</dbReference>
<dbReference type="GO" id="GO:0032993">
    <property type="term" value="C:protein-DNA complex"/>
    <property type="evidence" value="ECO:0007669"/>
    <property type="project" value="TreeGrafter"/>
</dbReference>
<dbReference type="SUPFAM" id="SSF52172">
    <property type="entry name" value="CheY-like"/>
    <property type="match status" value="1"/>
</dbReference>
<evidence type="ECO:0000313" key="12">
    <source>
        <dbReference type="EMBL" id="MBC5580542.1"/>
    </source>
</evidence>
<dbReference type="InterPro" id="IPR036388">
    <property type="entry name" value="WH-like_DNA-bd_sf"/>
</dbReference>
<dbReference type="GO" id="GO:0006355">
    <property type="term" value="P:regulation of DNA-templated transcription"/>
    <property type="evidence" value="ECO:0007669"/>
    <property type="project" value="InterPro"/>
</dbReference>
<dbReference type="InterPro" id="IPR039420">
    <property type="entry name" value="WalR-like"/>
</dbReference>
<dbReference type="InterPro" id="IPR001789">
    <property type="entry name" value="Sig_transdc_resp-reg_receiver"/>
</dbReference>
<sequence>MANEKILVVDDDRAIVEALTIQLKKEGFEVAAAYDGYGALDVLAGGGVDLLLIDVMMPQLDGFSAIMRIREKQNLPILVMSAKTEDTDKILGLSIGADDYITKPFNAAEVVARVKSHLRRYYQLGGAGPAPAAENVTRVGRLSYDFDAHQLSADGAPVRLTATETRIVELLFRNPGRIFSAEEIYSRVWQEESYACENTVMVHIRHIREKTELNPKEPEYIKVVWGLGYKLEKHGR</sequence>
<dbReference type="SMART" id="SM00862">
    <property type="entry name" value="Trans_reg_C"/>
    <property type="match status" value="1"/>
</dbReference>
<dbReference type="GO" id="GO:0000156">
    <property type="term" value="F:phosphorelay response regulator activity"/>
    <property type="evidence" value="ECO:0007669"/>
    <property type="project" value="TreeGrafter"/>
</dbReference>
<dbReference type="Gene3D" id="1.10.10.10">
    <property type="entry name" value="Winged helix-like DNA-binding domain superfamily/Winged helix DNA-binding domain"/>
    <property type="match status" value="1"/>
</dbReference>
<comment type="caution">
    <text evidence="12">The sequence shown here is derived from an EMBL/GenBank/DDBJ whole genome shotgun (WGS) entry which is preliminary data.</text>
</comment>
<feature type="domain" description="OmpR/PhoB-type" evidence="11">
    <location>
        <begin position="134"/>
        <end position="233"/>
    </location>
</feature>
<evidence type="ECO:0000256" key="3">
    <source>
        <dbReference type="ARBA" id="ARBA00023012"/>
    </source>
</evidence>
<dbReference type="SMART" id="SM00448">
    <property type="entry name" value="REC"/>
    <property type="match status" value="1"/>
</dbReference>
<proteinExistence type="predicted"/>
<evidence type="ECO:0000256" key="9">
    <source>
        <dbReference type="PROSITE-ProRule" id="PRU01091"/>
    </source>
</evidence>
<dbReference type="Gene3D" id="3.40.50.2300">
    <property type="match status" value="1"/>
</dbReference>
<evidence type="ECO:0000256" key="7">
    <source>
        <dbReference type="ARBA" id="ARBA00024867"/>
    </source>
</evidence>
<reference evidence="12" key="1">
    <citation type="submission" date="2020-08" db="EMBL/GenBank/DDBJ databases">
        <title>Genome public.</title>
        <authorList>
            <person name="Liu C."/>
            <person name="Sun Q."/>
        </authorList>
    </citation>
    <scope>NUCLEOTIDE SEQUENCE</scope>
    <source>
        <strain evidence="12">BX8</strain>
    </source>
</reference>
<dbReference type="AlphaFoldDB" id="A0A923I7T7"/>
<evidence type="ECO:0000313" key="13">
    <source>
        <dbReference type="Proteomes" id="UP000659630"/>
    </source>
</evidence>
<dbReference type="PANTHER" id="PTHR48111:SF2">
    <property type="entry name" value="RESPONSE REGULATOR SAER"/>
    <property type="match status" value="1"/>
</dbReference>
<evidence type="ECO:0000259" key="11">
    <source>
        <dbReference type="PROSITE" id="PS51755"/>
    </source>
</evidence>
<keyword evidence="6" id="KW-0804">Transcription</keyword>
<dbReference type="GO" id="GO:0000976">
    <property type="term" value="F:transcription cis-regulatory region binding"/>
    <property type="evidence" value="ECO:0007669"/>
    <property type="project" value="TreeGrafter"/>
</dbReference>
<organism evidence="12 13">
    <name type="scientific">Anaerofilum hominis</name>
    <dbReference type="NCBI Taxonomy" id="2763016"/>
    <lineage>
        <taxon>Bacteria</taxon>
        <taxon>Bacillati</taxon>
        <taxon>Bacillota</taxon>
        <taxon>Clostridia</taxon>
        <taxon>Eubacteriales</taxon>
        <taxon>Oscillospiraceae</taxon>
        <taxon>Anaerofilum</taxon>
    </lineage>
</organism>
<dbReference type="InterPro" id="IPR001867">
    <property type="entry name" value="OmpR/PhoB-type_DNA-bd"/>
</dbReference>
<feature type="modified residue" description="4-aspartylphosphate" evidence="8">
    <location>
        <position position="54"/>
    </location>
</feature>
<evidence type="ECO:0000256" key="5">
    <source>
        <dbReference type="ARBA" id="ARBA00023125"/>
    </source>
</evidence>
<dbReference type="InterPro" id="IPR011006">
    <property type="entry name" value="CheY-like_superfamily"/>
</dbReference>
<keyword evidence="13" id="KW-1185">Reference proteome</keyword>
<dbReference type="PROSITE" id="PS51755">
    <property type="entry name" value="OMPR_PHOB"/>
    <property type="match status" value="1"/>
</dbReference>
<feature type="domain" description="Response regulatory" evidence="10">
    <location>
        <begin position="5"/>
        <end position="118"/>
    </location>
</feature>
<evidence type="ECO:0000256" key="8">
    <source>
        <dbReference type="PROSITE-ProRule" id="PRU00169"/>
    </source>
</evidence>
<comment type="function">
    <text evidence="7">May play the central regulatory role in sporulation. It may be an element of the effector pathway responsible for the activation of sporulation genes in response to nutritional stress. Spo0A may act in concert with spo0H (a sigma factor) to control the expression of some genes that are critical to the sporulation process.</text>
</comment>
<evidence type="ECO:0000256" key="4">
    <source>
        <dbReference type="ARBA" id="ARBA00023015"/>
    </source>
</evidence>
<protein>
    <recommendedName>
        <fullName evidence="1">Stage 0 sporulation protein A homolog</fullName>
    </recommendedName>
</protein>
<dbReference type="GO" id="GO:0005829">
    <property type="term" value="C:cytosol"/>
    <property type="evidence" value="ECO:0007669"/>
    <property type="project" value="TreeGrafter"/>
</dbReference>
<keyword evidence="2 8" id="KW-0597">Phosphoprotein</keyword>
<evidence type="ECO:0000256" key="2">
    <source>
        <dbReference type="ARBA" id="ARBA00022553"/>
    </source>
</evidence>
<name>A0A923I7T7_9FIRM</name>
<dbReference type="PROSITE" id="PS50110">
    <property type="entry name" value="RESPONSE_REGULATORY"/>
    <property type="match status" value="1"/>
</dbReference>
<dbReference type="EMBL" id="JACONZ010000001">
    <property type="protein sequence ID" value="MBC5580542.1"/>
    <property type="molecule type" value="Genomic_DNA"/>
</dbReference>
<gene>
    <name evidence="12" type="ORF">H8S23_03385</name>
</gene>